<keyword evidence="3" id="KW-0597">Phosphoprotein</keyword>
<gene>
    <name evidence="12" type="ORF">Aco03nite_078570</name>
</gene>
<comment type="catalytic activity">
    <reaction evidence="1">
        <text>ATP + protein L-histidine = ADP + protein N-phospho-L-histidine.</text>
        <dbReference type="EC" id="2.7.13.3"/>
    </reaction>
</comment>
<dbReference type="EMBL" id="BOMG01000097">
    <property type="protein sequence ID" value="GID59453.1"/>
    <property type="molecule type" value="Genomic_DNA"/>
</dbReference>
<evidence type="ECO:0000256" key="9">
    <source>
        <dbReference type="SAM" id="MobiDB-lite"/>
    </source>
</evidence>
<sequence length="394" mass="42838">MRGGYRGRMPPESRPRLRPVHWVAVDVAVAVLLAVVDLHAVRGGVLGWLTVLAMTVPLAARRIWPVPVFAVVMVFSALAPQFEVSRDAHLVRALALYPVLLVAPRWIAAAAASVALTTTVLASLAMAEFRMAEAAWSMFNGVLFLTTAGAIAIAVRLQRRFTDSQRRYVAAQREQAAERAVTEERLRIARELHDVLAHGMSVITIQASVARHVFEQRPWEARRALETIEDSSRGSLAELRQMLTALRADPLLDPAPTLSDLEALVARTAAAGVPVEVRSRGEQRPLPAGMELSVYRIIQEALTNVVKHAGPARAEVLLWYQPESLTVEVTDDGGGSVADRRDRGGEPGHGLLGMRERVAVYGGRLDAGPLPPPGRGFRVHARLPLTARRGEGDA</sequence>
<evidence type="ECO:0000256" key="1">
    <source>
        <dbReference type="ARBA" id="ARBA00000085"/>
    </source>
</evidence>
<dbReference type="PANTHER" id="PTHR24421:SF10">
    <property type="entry name" value="NITRATE_NITRITE SENSOR PROTEIN NARQ"/>
    <property type="match status" value="1"/>
</dbReference>
<keyword evidence="10" id="KW-0812">Transmembrane</keyword>
<keyword evidence="10" id="KW-0472">Membrane</keyword>
<dbReference type="InterPro" id="IPR050482">
    <property type="entry name" value="Sensor_HK_TwoCompSys"/>
</dbReference>
<dbReference type="InterPro" id="IPR036890">
    <property type="entry name" value="HATPase_C_sf"/>
</dbReference>
<name>A0ABQ3XLT4_9ACTN</name>
<evidence type="ECO:0000256" key="8">
    <source>
        <dbReference type="ARBA" id="ARBA00023012"/>
    </source>
</evidence>
<dbReference type="GO" id="GO:0016301">
    <property type="term" value="F:kinase activity"/>
    <property type="evidence" value="ECO:0007669"/>
    <property type="project" value="UniProtKB-KW"/>
</dbReference>
<dbReference type="PANTHER" id="PTHR24421">
    <property type="entry name" value="NITRATE/NITRITE SENSOR PROTEIN NARX-RELATED"/>
    <property type="match status" value="1"/>
</dbReference>
<reference evidence="12 13" key="1">
    <citation type="submission" date="2021-01" db="EMBL/GenBank/DDBJ databases">
        <title>Whole genome shotgun sequence of Actinoplanes couchii NBRC 106145.</title>
        <authorList>
            <person name="Komaki H."/>
            <person name="Tamura T."/>
        </authorList>
    </citation>
    <scope>NUCLEOTIDE SEQUENCE [LARGE SCALE GENOMIC DNA]</scope>
    <source>
        <strain evidence="12 13">NBRC 106145</strain>
    </source>
</reference>
<evidence type="ECO:0000313" key="12">
    <source>
        <dbReference type="EMBL" id="GID59453.1"/>
    </source>
</evidence>
<feature type="region of interest" description="Disordered" evidence="9">
    <location>
        <begin position="330"/>
        <end position="351"/>
    </location>
</feature>
<keyword evidence="8" id="KW-0902">Two-component regulatory system</keyword>
<evidence type="ECO:0000256" key="4">
    <source>
        <dbReference type="ARBA" id="ARBA00022679"/>
    </source>
</evidence>
<evidence type="ECO:0000256" key="3">
    <source>
        <dbReference type="ARBA" id="ARBA00022553"/>
    </source>
</evidence>
<feature type="domain" description="Histidine kinase/HSP90-like ATPase" evidence="11">
    <location>
        <begin position="289"/>
        <end position="387"/>
    </location>
</feature>
<evidence type="ECO:0000313" key="13">
    <source>
        <dbReference type="Proteomes" id="UP000612282"/>
    </source>
</evidence>
<dbReference type="SMART" id="SM00387">
    <property type="entry name" value="HATPase_c"/>
    <property type="match status" value="1"/>
</dbReference>
<keyword evidence="10" id="KW-1133">Transmembrane helix</keyword>
<dbReference type="Proteomes" id="UP000612282">
    <property type="component" value="Unassembled WGS sequence"/>
</dbReference>
<evidence type="ECO:0000256" key="10">
    <source>
        <dbReference type="SAM" id="Phobius"/>
    </source>
</evidence>
<evidence type="ECO:0000256" key="7">
    <source>
        <dbReference type="ARBA" id="ARBA00022840"/>
    </source>
</evidence>
<protein>
    <recommendedName>
        <fullName evidence="2">histidine kinase</fullName>
        <ecNumber evidence="2">2.7.13.3</ecNumber>
    </recommendedName>
</protein>
<dbReference type="CDD" id="cd16917">
    <property type="entry name" value="HATPase_UhpB-NarQ-NarX-like"/>
    <property type="match status" value="1"/>
</dbReference>
<keyword evidence="4" id="KW-0808">Transferase</keyword>
<comment type="caution">
    <text evidence="12">The sequence shown here is derived from an EMBL/GenBank/DDBJ whole genome shotgun (WGS) entry which is preliminary data.</text>
</comment>
<dbReference type="Pfam" id="PF02518">
    <property type="entry name" value="HATPase_c"/>
    <property type="match status" value="1"/>
</dbReference>
<evidence type="ECO:0000256" key="5">
    <source>
        <dbReference type="ARBA" id="ARBA00022741"/>
    </source>
</evidence>
<accession>A0ABQ3XLT4</accession>
<evidence type="ECO:0000256" key="6">
    <source>
        <dbReference type="ARBA" id="ARBA00022777"/>
    </source>
</evidence>
<keyword evidence="13" id="KW-1185">Reference proteome</keyword>
<dbReference type="SUPFAM" id="SSF55874">
    <property type="entry name" value="ATPase domain of HSP90 chaperone/DNA topoisomerase II/histidine kinase"/>
    <property type="match status" value="1"/>
</dbReference>
<organism evidence="12 13">
    <name type="scientific">Actinoplanes couchii</name>
    <dbReference type="NCBI Taxonomy" id="403638"/>
    <lineage>
        <taxon>Bacteria</taxon>
        <taxon>Bacillati</taxon>
        <taxon>Actinomycetota</taxon>
        <taxon>Actinomycetes</taxon>
        <taxon>Micromonosporales</taxon>
        <taxon>Micromonosporaceae</taxon>
        <taxon>Actinoplanes</taxon>
    </lineage>
</organism>
<evidence type="ECO:0000259" key="11">
    <source>
        <dbReference type="SMART" id="SM00387"/>
    </source>
</evidence>
<keyword evidence="5" id="KW-0547">Nucleotide-binding</keyword>
<dbReference type="EC" id="2.7.13.3" evidence="2"/>
<proteinExistence type="predicted"/>
<dbReference type="Gene3D" id="1.20.5.1930">
    <property type="match status" value="1"/>
</dbReference>
<evidence type="ECO:0000256" key="2">
    <source>
        <dbReference type="ARBA" id="ARBA00012438"/>
    </source>
</evidence>
<feature type="transmembrane region" description="Helical" evidence="10">
    <location>
        <begin position="20"/>
        <end position="42"/>
    </location>
</feature>
<feature type="transmembrane region" description="Helical" evidence="10">
    <location>
        <begin position="136"/>
        <end position="157"/>
    </location>
</feature>
<dbReference type="Gene3D" id="3.30.565.10">
    <property type="entry name" value="Histidine kinase-like ATPase, C-terminal domain"/>
    <property type="match status" value="1"/>
</dbReference>
<feature type="transmembrane region" description="Helical" evidence="10">
    <location>
        <begin position="62"/>
        <end position="82"/>
    </location>
</feature>
<feature type="transmembrane region" description="Helical" evidence="10">
    <location>
        <begin position="94"/>
        <end position="116"/>
    </location>
</feature>
<dbReference type="InterPro" id="IPR011712">
    <property type="entry name" value="Sig_transdc_His_kin_sub3_dim/P"/>
</dbReference>
<dbReference type="Pfam" id="PF07730">
    <property type="entry name" value="HisKA_3"/>
    <property type="match status" value="1"/>
</dbReference>
<dbReference type="InterPro" id="IPR003594">
    <property type="entry name" value="HATPase_dom"/>
</dbReference>
<keyword evidence="6 12" id="KW-0418">Kinase</keyword>
<keyword evidence="7" id="KW-0067">ATP-binding</keyword>